<feature type="compositionally biased region" description="Basic and acidic residues" evidence="1">
    <location>
        <begin position="58"/>
        <end position="72"/>
    </location>
</feature>
<dbReference type="RefSeq" id="WP_144988235.1">
    <property type="nucleotide sequence ID" value="NZ_VNJK01000001.1"/>
</dbReference>
<feature type="chain" id="PRO_5038604085" evidence="2">
    <location>
        <begin position="25"/>
        <end position="195"/>
    </location>
</feature>
<organism evidence="3 4">
    <name type="scientific">Paenibacillus agilis</name>
    <dbReference type="NCBI Taxonomy" id="3020863"/>
    <lineage>
        <taxon>Bacteria</taxon>
        <taxon>Bacillati</taxon>
        <taxon>Bacillota</taxon>
        <taxon>Bacilli</taxon>
        <taxon>Bacillales</taxon>
        <taxon>Paenibacillaceae</taxon>
        <taxon>Paenibacillus</taxon>
    </lineage>
</organism>
<accession>A0A559IYA4</accession>
<reference evidence="3 4" key="1">
    <citation type="submission" date="2019-07" db="EMBL/GenBank/DDBJ databases">
        <authorList>
            <person name="Kim J."/>
        </authorList>
    </citation>
    <scope>NUCLEOTIDE SEQUENCE [LARGE SCALE GENOMIC DNA]</scope>
    <source>
        <strain evidence="3 4">N4</strain>
    </source>
</reference>
<comment type="caution">
    <text evidence="3">The sequence shown here is derived from an EMBL/GenBank/DDBJ whole genome shotgun (WGS) entry which is preliminary data.</text>
</comment>
<proteinExistence type="predicted"/>
<keyword evidence="4" id="KW-1185">Reference proteome</keyword>
<dbReference type="PROSITE" id="PS51257">
    <property type="entry name" value="PROKAR_LIPOPROTEIN"/>
    <property type="match status" value="1"/>
</dbReference>
<dbReference type="Proteomes" id="UP000318102">
    <property type="component" value="Unassembled WGS sequence"/>
</dbReference>
<evidence type="ECO:0000256" key="1">
    <source>
        <dbReference type="SAM" id="MobiDB-lite"/>
    </source>
</evidence>
<protein>
    <submittedName>
        <fullName evidence="3">DNA uptake lipoprotein</fullName>
    </submittedName>
</protein>
<evidence type="ECO:0000313" key="3">
    <source>
        <dbReference type="EMBL" id="TVX92610.1"/>
    </source>
</evidence>
<feature type="signal peptide" evidence="2">
    <location>
        <begin position="1"/>
        <end position="24"/>
    </location>
</feature>
<sequence>MMMRKWRRTLLVLMTFSLIISVLAGCRVEQESTHSKEVDNHSNNPSSQSNNDTSTTAPKDKQQEGDSFDRNSPKLLGLSLTSTEKEIAKQLGKPQAQFIMDDTPKIEVWEYDGYTVGCMENGHIAFVEVSGAGQSTGIEGLKVGDHQGTAEKVLGKPDRNTGYVWSYAGDDALLRLDLDPKTQIIQSVKLFSHPA</sequence>
<dbReference type="OrthoDB" id="2678624at2"/>
<keyword evidence="2" id="KW-0732">Signal</keyword>
<evidence type="ECO:0000256" key="2">
    <source>
        <dbReference type="SAM" id="SignalP"/>
    </source>
</evidence>
<feature type="region of interest" description="Disordered" evidence="1">
    <location>
        <begin position="33"/>
        <end position="75"/>
    </location>
</feature>
<gene>
    <name evidence="3" type="ORF">FPZ44_05840</name>
</gene>
<feature type="compositionally biased region" description="Low complexity" evidence="1">
    <location>
        <begin position="41"/>
        <end position="56"/>
    </location>
</feature>
<keyword evidence="3" id="KW-0449">Lipoprotein</keyword>
<name>A0A559IYA4_9BACL</name>
<evidence type="ECO:0000313" key="4">
    <source>
        <dbReference type="Proteomes" id="UP000318102"/>
    </source>
</evidence>
<dbReference type="EMBL" id="VNJK01000001">
    <property type="protein sequence ID" value="TVX92610.1"/>
    <property type="molecule type" value="Genomic_DNA"/>
</dbReference>
<dbReference type="AlphaFoldDB" id="A0A559IYA4"/>